<dbReference type="AlphaFoldDB" id="A0A151AB60"/>
<reference evidence="2 3" key="1">
    <citation type="submission" date="2016-02" db="EMBL/GenBank/DDBJ databases">
        <title>Genome sequence of Halalkalicoccus paucihalophilus DSM 24557.</title>
        <authorList>
            <person name="Poehlein A."/>
            <person name="Daniel R."/>
        </authorList>
    </citation>
    <scope>NUCLEOTIDE SEQUENCE [LARGE SCALE GENOMIC DNA]</scope>
    <source>
        <strain evidence="2 3">DSM 24557</strain>
    </source>
</reference>
<keyword evidence="3" id="KW-1185">Reference proteome</keyword>
<evidence type="ECO:0000256" key="1">
    <source>
        <dbReference type="SAM" id="MobiDB-lite"/>
    </source>
</evidence>
<evidence type="ECO:0008006" key="4">
    <source>
        <dbReference type="Google" id="ProtNLM"/>
    </source>
</evidence>
<proteinExistence type="predicted"/>
<name>A0A151AB60_9EURY</name>
<accession>A0A151AB60</accession>
<dbReference type="EMBL" id="LTAZ01000012">
    <property type="protein sequence ID" value="KYH24859.1"/>
    <property type="molecule type" value="Genomic_DNA"/>
</dbReference>
<protein>
    <recommendedName>
        <fullName evidence="4">Secreted protein</fullName>
    </recommendedName>
</protein>
<evidence type="ECO:0000313" key="3">
    <source>
        <dbReference type="Proteomes" id="UP000075321"/>
    </source>
</evidence>
<dbReference type="Proteomes" id="UP000075321">
    <property type="component" value="Unassembled WGS sequence"/>
</dbReference>
<sequence>MEKHSERGNHKPASPAADYSRGEHAMPSGLSLAANGLRFVPAETWFELGVPATWTFEIIDDNGDIVTVFEDSHGELAHLILVRRDLTEFQHLHPTLETDGTWRIENLEFSEPGVYRVFVDIVVDSRPTTLGHDVFVPGEMPAKTRPAASRQAQSQNYRIELRTDEIAAGEHTQLMFDIRDDDERVPQLKPYLGAFGHLVALRDGDLAYLHIHPEETDPESGRVEFGAQFPTPGRYRLFLQAKPDGNLITSSFDIEIDR</sequence>
<dbReference type="PATRIC" id="fig|1008153.3.peg.3392"/>
<evidence type="ECO:0000313" key="2">
    <source>
        <dbReference type="EMBL" id="KYH24859.1"/>
    </source>
</evidence>
<organism evidence="2 3">
    <name type="scientific">Halalkalicoccus paucihalophilus</name>
    <dbReference type="NCBI Taxonomy" id="1008153"/>
    <lineage>
        <taxon>Archaea</taxon>
        <taxon>Methanobacteriati</taxon>
        <taxon>Methanobacteriota</taxon>
        <taxon>Stenosarchaea group</taxon>
        <taxon>Halobacteria</taxon>
        <taxon>Halobacteriales</taxon>
        <taxon>Halococcaceae</taxon>
        <taxon>Halalkalicoccus</taxon>
    </lineage>
</organism>
<feature type="region of interest" description="Disordered" evidence="1">
    <location>
        <begin position="1"/>
        <end position="22"/>
    </location>
</feature>
<comment type="caution">
    <text evidence="2">The sequence shown here is derived from an EMBL/GenBank/DDBJ whole genome shotgun (WGS) entry which is preliminary data.</text>
</comment>
<gene>
    <name evidence="2" type="ORF">HAPAU_32360</name>
</gene>